<evidence type="ECO:0000313" key="2">
    <source>
        <dbReference type="Proteomes" id="UP000187404"/>
    </source>
</evidence>
<dbReference type="EMBL" id="MJIE01000001">
    <property type="protein sequence ID" value="OLR56267.1"/>
    <property type="molecule type" value="Genomic_DNA"/>
</dbReference>
<sequence length="358" mass="39673">MGIRADNSRAGDEAEIRLWREKSGKALDELWKRSWIRKGISPGEGRLKELELQLSEFAERCDMIVLAAEGSMAAMLRGMLRALPRNGRKKLAVFSGTLSACSYRRLFREMEKYSCGMVAFSCGEETTAQRTAFAAVRKFLQDRYGTGEAEHRIRIVLSGGSRYLAEEASAGGHEIHLLEEDVREAEASGTDAMLVPAILAGVDVSAFTDGFRRMLASTWWDRDADLYSLYLARCGAEDVVYWQEELAGAAEWLAALHKAAGIDARAVFMPREGDALRGDVFCTQIFCEGEDADIMLPPFPGADPDGSLNEMARSSMRTLWKERTGTLITLDAMTPGDYGELLCYLQISCGITEFILQN</sequence>
<dbReference type="RefSeq" id="WP_075713723.1">
    <property type="nucleotide sequence ID" value="NZ_MJIE01000001.1"/>
</dbReference>
<dbReference type="Gene3D" id="3.40.50.10490">
    <property type="entry name" value="Glucose-6-phosphate isomerase like protein, domain 1"/>
    <property type="match status" value="2"/>
</dbReference>
<comment type="caution">
    <text evidence="1">The sequence shown here is derived from an EMBL/GenBank/DDBJ whole genome shotgun (WGS) entry which is preliminary data.</text>
</comment>
<reference evidence="1 2" key="1">
    <citation type="journal article" date="2016" name="Appl. Environ. Microbiol.">
        <title>Function and Phylogeny of Bacterial Butyryl Coenzyme A:Acetate Transferases and Their Diversity in the Proximal Colon of Swine.</title>
        <authorList>
            <person name="Trachsel J."/>
            <person name="Bayles D.O."/>
            <person name="Looft T."/>
            <person name="Levine U.Y."/>
            <person name="Allen H.K."/>
        </authorList>
    </citation>
    <scope>NUCLEOTIDE SEQUENCE [LARGE SCALE GENOMIC DNA]</scope>
    <source>
        <strain evidence="1 2">68-3-10</strain>
    </source>
</reference>
<evidence type="ECO:0000313" key="1">
    <source>
        <dbReference type="EMBL" id="OLR56267.1"/>
    </source>
</evidence>
<dbReference type="STRING" id="1261640.BHK98_09435"/>
<dbReference type="OrthoDB" id="1778235at2"/>
<name>A0A1Q9JJF6_9FIRM</name>
<gene>
    <name evidence="1" type="ORF">BHK98_09435</name>
</gene>
<evidence type="ECO:0008006" key="3">
    <source>
        <dbReference type="Google" id="ProtNLM"/>
    </source>
</evidence>
<dbReference type="SUPFAM" id="SSF53697">
    <property type="entry name" value="SIS domain"/>
    <property type="match status" value="1"/>
</dbReference>
<accession>A0A1Q9JJF6</accession>
<dbReference type="GO" id="GO:1901135">
    <property type="term" value="P:carbohydrate derivative metabolic process"/>
    <property type="evidence" value="ECO:0007669"/>
    <property type="project" value="InterPro"/>
</dbReference>
<dbReference type="AlphaFoldDB" id="A0A1Q9JJF6"/>
<dbReference type="InterPro" id="IPR046348">
    <property type="entry name" value="SIS_dom_sf"/>
</dbReference>
<dbReference type="Proteomes" id="UP000187404">
    <property type="component" value="Unassembled WGS sequence"/>
</dbReference>
<proteinExistence type="predicted"/>
<protein>
    <recommendedName>
        <fullName evidence="3">Glucose-6-phosphate isomerase</fullName>
    </recommendedName>
</protein>
<keyword evidence="2" id="KW-1185">Reference proteome</keyword>
<organism evidence="1 2">
    <name type="scientific">Hornefia porci</name>
    <dbReference type="NCBI Taxonomy" id="2652292"/>
    <lineage>
        <taxon>Bacteria</taxon>
        <taxon>Bacillati</taxon>
        <taxon>Bacillota</taxon>
        <taxon>Clostridia</taxon>
        <taxon>Peptostreptococcales</taxon>
        <taxon>Anaerovoracaceae</taxon>
        <taxon>Hornefia</taxon>
    </lineage>
</organism>
<dbReference type="GO" id="GO:0097367">
    <property type="term" value="F:carbohydrate derivative binding"/>
    <property type="evidence" value="ECO:0007669"/>
    <property type="project" value="InterPro"/>
</dbReference>